<gene>
    <name evidence="3" type="ORF">B0I35DRAFT_98406</name>
</gene>
<feature type="region of interest" description="Disordered" evidence="1">
    <location>
        <begin position="492"/>
        <end position="527"/>
    </location>
</feature>
<accession>A0A8K0SGD7</accession>
<comment type="caution">
    <text evidence="3">The sequence shown here is derived from an EMBL/GenBank/DDBJ whole genome shotgun (WGS) entry which is preliminary data.</text>
</comment>
<dbReference type="InterPro" id="IPR011009">
    <property type="entry name" value="Kinase-like_dom_sf"/>
</dbReference>
<dbReference type="SMART" id="SM00220">
    <property type="entry name" value="S_TKc"/>
    <property type="match status" value="1"/>
</dbReference>
<sequence>MASNPNADFLCLRYRFFEHINSRDAPGVDCEGKPARFFPYTVLKEYWTLERIRELHQVSGITTPIHIIQAKWLRILSILLDICATVDGSLVYFDYLVAESNDDDSLPWKYIPRGLTQDSKGRAVFDAAHDVQWKYCPFLLFPPMSNKSLHRKAIMAFSQRDYLSDANEARDAVLHKAEVCQNAYGHLQEGQEAPKYVVLKTYSKDNQQYYSNENRAYAGLPLDPPNILKCFGSYRWVSENGDSHSTIILEYAHQGSLLHTFDKGRSPYSFDTIRNMWSGFIGLAKALEVVHHHYSLKAVHQDLKPSNILVFPNSKSHSAYAYTLKIADFGACRTPLVPSITTIPGTRASRTYTPPELHLNDTVRYSVDEGVDMWAMGCILIETAVWISFGEQGRQDFRDMRMKETAQLPDHKNDGRSDCFHDNERVLKCVEQVGEWIRTNGRQCDTITPLVVDLVLKHLLLEAGQRITSRILYNRLSVLIKDACPPGRLPETNLPMPFWRQDSTLTGKSTVQSSGKRSSEDWTGPLAADSSSLPISALRIKSPTLSSPQDGHFNEVTPSYQQHSAFKPLEVAAPAHMTRELPKMTIAEFEEWTKRRHPLEPRRSLPGQESLEQVKGRDFVFLVDNSRHMQCHVQEVSRLVAALAYLVKNLDPDGADFICTSNPNKKEKVKTRKAAKDFIHRNFGEGQQIDCNMEVALVSILQDMPKPPRRRLIGPKPKPLSVFVLTNGVWDDSRGGTSGAEAPIESCIKRMKEQGVARTHVAIQFLRFGSNPKGIQRLEYLDNDLPNKECNKDYDIVDHKPATFNLWDILIGSVSRGADASDVMG</sequence>
<evidence type="ECO:0000313" key="3">
    <source>
        <dbReference type="EMBL" id="KAH7308564.1"/>
    </source>
</evidence>
<organism evidence="3 4">
    <name type="scientific">Stachybotrys elegans</name>
    <dbReference type="NCBI Taxonomy" id="80388"/>
    <lineage>
        <taxon>Eukaryota</taxon>
        <taxon>Fungi</taxon>
        <taxon>Dikarya</taxon>
        <taxon>Ascomycota</taxon>
        <taxon>Pezizomycotina</taxon>
        <taxon>Sordariomycetes</taxon>
        <taxon>Hypocreomycetidae</taxon>
        <taxon>Hypocreales</taxon>
        <taxon>Stachybotryaceae</taxon>
        <taxon>Stachybotrys</taxon>
    </lineage>
</organism>
<name>A0A8K0SGD7_9HYPO</name>
<dbReference type="Pfam" id="PF00069">
    <property type="entry name" value="Pkinase"/>
    <property type="match status" value="1"/>
</dbReference>
<evidence type="ECO:0000256" key="1">
    <source>
        <dbReference type="SAM" id="MobiDB-lite"/>
    </source>
</evidence>
<keyword evidence="4" id="KW-1185">Reference proteome</keyword>
<dbReference type="GO" id="GO:0004674">
    <property type="term" value="F:protein serine/threonine kinase activity"/>
    <property type="evidence" value="ECO:0007669"/>
    <property type="project" value="TreeGrafter"/>
</dbReference>
<dbReference type="CDD" id="cd00180">
    <property type="entry name" value="PKc"/>
    <property type="match status" value="1"/>
</dbReference>
<keyword evidence="3" id="KW-0808">Transferase</keyword>
<dbReference type="PANTHER" id="PTHR24359:SF1">
    <property type="entry name" value="INHIBITOR OF NUCLEAR FACTOR KAPPA-B KINASE EPSILON SUBUNIT HOMOLOG 1-RELATED"/>
    <property type="match status" value="1"/>
</dbReference>
<proteinExistence type="predicted"/>
<dbReference type="GO" id="GO:0005524">
    <property type="term" value="F:ATP binding"/>
    <property type="evidence" value="ECO:0007669"/>
    <property type="project" value="InterPro"/>
</dbReference>
<feature type="compositionally biased region" description="Polar residues" evidence="1">
    <location>
        <begin position="501"/>
        <end position="516"/>
    </location>
</feature>
<dbReference type="OrthoDB" id="9992527at2759"/>
<feature type="domain" description="Protein kinase" evidence="2">
    <location>
        <begin position="173"/>
        <end position="479"/>
    </location>
</feature>
<dbReference type="Gene3D" id="1.10.510.10">
    <property type="entry name" value="Transferase(Phosphotransferase) domain 1"/>
    <property type="match status" value="1"/>
</dbReference>
<keyword evidence="3" id="KW-0418">Kinase</keyword>
<evidence type="ECO:0000259" key="2">
    <source>
        <dbReference type="PROSITE" id="PS50011"/>
    </source>
</evidence>
<dbReference type="InterPro" id="IPR000719">
    <property type="entry name" value="Prot_kinase_dom"/>
</dbReference>
<reference evidence="3" key="1">
    <citation type="journal article" date="2021" name="Nat. Commun.">
        <title>Genetic determinants of endophytism in the Arabidopsis root mycobiome.</title>
        <authorList>
            <person name="Mesny F."/>
            <person name="Miyauchi S."/>
            <person name="Thiergart T."/>
            <person name="Pickel B."/>
            <person name="Atanasova L."/>
            <person name="Karlsson M."/>
            <person name="Huettel B."/>
            <person name="Barry K.W."/>
            <person name="Haridas S."/>
            <person name="Chen C."/>
            <person name="Bauer D."/>
            <person name="Andreopoulos W."/>
            <person name="Pangilinan J."/>
            <person name="LaButti K."/>
            <person name="Riley R."/>
            <person name="Lipzen A."/>
            <person name="Clum A."/>
            <person name="Drula E."/>
            <person name="Henrissat B."/>
            <person name="Kohler A."/>
            <person name="Grigoriev I.V."/>
            <person name="Martin F.M."/>
            <person name="Hacquard S."/>
        </authorList>
    </citation>
    <scope>NUCLEOTIDE SEQUENCE</scope>
    <source>
        <strain evidence="3">MPI-CAGE-CH-0235</strain>
    </source>
</reference>
<evidence type="ECO:0000313" key="4">
    <source>
        <dbReference type="Proteomes" id="UP000813444"/>
    </source>
</evidence>
<dbReference type="EMBL" id="JAGPNK010000015">
    <property type="protein sequence ID" value="KAH7308564.1"/>
    <property type="molecule type" value="Genomic_DNA"/>
</dbReference>
<dbReference type="PROSITE" id="PS50011">
    <property type="entry name" value="PROTEIN_KINASE_DOM"/>
    <property type="match status" value="1"/>
</dbReference>
<dbReference type="Gene3D" id="3.30.200.20">
    <property type="entry name" value="Phosphorylase Kinase, domain 1"/>
    <property type="match status" value="1"/>
</dbReference>
<dbReference type="AlphaFoldDB" id="A0A8K0SGD7"/>
<dbReference type="Proteomes" id="UP000813444">
    <property type="component" value="Unassembled WGS sequence"/>
</dbReference>
<dbReference type="PANTHER" id="PTHR24359">
    <property type="entry name" value="SERINE/THREONINE-PROTEIN KINASE SBK1"/>
    <property type="match status" value="1"/>
</dbReference>
<protein>
    <submittedName>
        <fullName evidence="3">Kinase-like domain-containing protein</fullName>
    </submittedName>
</protein>
<dbReference type="SUPFAM" id="SSF56112">
    <property type="entry name" value="Protein kinase-like (PK-like)"/>
    <property type="match status" value="1"/>
</dbReference>